<keyword evidence="1" id="KW-0677">Repeat</keyword>
<dbReference type="InterPro" id="IPR036770">
    <property type="entry name" value="Ankyrin_rpt-contain_sf"/>
</dbReference>
<name>A0AAD4CRK9_ASPNN</name>
<dbReference type="SUPFAM" id="SSF48403">
    <property type="entry name" value="Ankyrin repeat"/>
    <property type="match status" value="2"/>
</dbReference>
<keyword evidence="4" id="KW-0732">Signal</keyword>
<dbReference type="PROSITE" id="PS50088">
    <property type="entry name" value="ANK_REPEAT"/>
    <property type="match status" value="8"/>
</dbReference>
<dbReference type="InterPro" id="IPR035994">
    <property type="entry name" value="Nucleoside_phosphorylase_sf"/>
</dbReference>
<dbReference type="Pfam" id="PF12796">
    <property type="entry name" value="Ank_2"/>
    <property type="match status" value="2"/>
</dbReference>
<evidence type="ECO:0000313" key="8">
    <source>
        <dbReference type="Proteomes" id="UP001194746"/>
    </source>
</evidence>
<dbReference type="InterPro" id="IPR054471">
    <property type="entry name" value="GPIID_WHD"/>
</dbReference>
<feature type="repeat" description="ANK" evidence="3">
    <location>
        <begin position="813"/>
        <end position="845"/>
    </location>
</feature>
<evidence type="ECO:0000313" key="7">
    <source>
        <dbReference type="EMBL" id="KAF9891451.1"/>
    </source>
</evidence>
<feature type="repeat" description="ANK" evidence="3">
    <location>
        <begin position="1102"/>
        <end position="1134"/>
    </location>
</feature>
<sequence length="1355" mass="150286">MASWTHDYTIAWICALPLETAVASVMLDKTHNPLPKLPTDSNAYRFGELNGHYIVIASLPSSVYEKASAASVVSRMRLTFPQLQYGLMVGIGGGVPSKNHDIRLGDVVVSKPVGKYSGVIQYDYGKAVQGAVQRRRWREEIADMRQNQLNAEILDWLSTTDFATQVQDLLNRRVGETGKWLVDSPIFKQWDEGDEPQIMLCQGIPGSGKTVMASIVCHYLQDRYGDDEVGFACFFCDFRRHNEKDISKFLLSLLCQLVQQQGFIPESIENWYAKFKKRRSLPLLREIEQVLHTVCRQFERLYVVVDALDECQGEDRTYDEEIFEALRTLQTETGARVFLTSRVIPVIKETFQGSLLLQIHAHEEDLRLFVKSRLSRSGLKRFRNLFDSIITEVVKAAEEMFLLAELHLKMLESKITLGSIEDSLQSLPRGPAGLHATYDQAMKRIGMDHVVNDGEKYARRAIEWVVYARRPLSRNEFLHAISVKEGTNDLDERYIPDLETILSFCGGLLTVDIESDIIRLIHYTTQEYFDQTGVNWFPSGLRNVAQTCITYLSFDTFHAGPCPSDSGYEARLQTKPLYGYCSQNWGHHVFLVLPELANTVKVFLASSAKVSSCAQPLMALGTFPDYSQQAPRELDGLHLAAFFGLKDLVEILLKDGYDASVKDSFGQTPLMWAAENGHESVVVLLLKTGVDINYRDKKYQTALHVAIWGLHIEIVRTLLRWNANTQIQDDQERGAFGVAAEVGSKEILRLLLQSTCPTISDGGCGDGRLDLEKLLTGTMKRGWRGEFGVAVSTGRAVEVKTLLDADPGLGKDRLQRMLNRAAHNLHESVLRVLLDAGADANGVDDEGKRALQLAVSQGDSHKRKLRSIISLLTTSGADIRARDSDGRSLFHHAAITGCLRALEYLVGIAQIGVDEPDSWGMTPIMLAAAMGQANVVRFLIQDHEADPNQRDHEGRTTLLCAIFGGIPSTRVLFKKAVKYFSACLYDNVCEIFSVLTKSSGIDINARDNYGATALNLAVQRNLHESEPLLIGLLLEAGATVDSNSLGMAVKTGNANLVHQLLQYGALPDMEDALEIARTKLFPEVATVLLNYVAKPPWFDNWMATAQLHAAVQEGDARMVESLISRGADVVAASNAHNLLSLAIEGGHAEVFRILARNGGLDIQLKKRSVVYRRASLARSPDFLRIIAGSYSTSDSQSENCPLYSPCLVCVVVESKSVERLQLLVNGGVDLNGSGGCSPIVLAIEKTELAILEYLIKHGADANYRNGAALHRPWHDKGAGRLLVEAGVDIESRHEEGWTPLGSALGWSLPKQVQALLELGADPHNVRLDSIERWGGPKDKFIAGMRLVRNARRVKR</sequence>
<feature type="repeat" description="ANK" evidence="3">
    <location>
        <begin position="1009"/>
        <end position="1045"/>
    </location>
</feature>
<protein>
    <submittedName>
        <fullName evidence="7">Uncharacterized protein</fullName>
    </submittedName>
</protein>
<dbReference type="SMART" id="SM00248">
    <property type="entry name" value="ANK"/>
    <property type="match status" value="13"/>
</dbReference>
<accession>A0AAD4CRK9</accession>
<dbReference type="EMBL" id="VCAU01000018">
    <property type="protein sequence ID" value="KAF9891451.1"/>
    <property type="molecule type" value="Genomic_DNA"/>
</dbReference>
<dbReference type="Pfam" id="PF24883">
    <property type="entry name" value="NPHP3_N"/>
    <property type="match status" value="1"/>
</dbReference>
<feature type="repeat" description="ANK" evidence="3">
    <location>
        <begin position="632"/>
        <end position="664"/>
    </location>
</feature>
<dbReference type="PANTHER" id="PTHR24198:SF165">
    <property type="entry name" value="ANKYRIN REPEAT-CONTAINING PROTEIN-RELATED"/>
    <property type="match status" value="1"/>
</dbReference>
<feature type="signal peptide" evidence="4">
    <location>
        <begin position="1"/>
        <end position="23"/>
    </location>
</feature>
<dbReference type="SUPFAM" id="SSF53167">
    <property type="entry name" value="Purine and uridine phosphorylases"/>
    <property type="match status" value="1"/>
</dbReference>
<evidence type="ECO:0000256" key="1">
    <source>
        <dbReference type="ARBA" id="ARBA00022737"/>
    </source>
</evidence>
<feature type="repeat" description="ANK" evidence="3">
    <location>
        <begin position="1234"/>
        <end position="1266"/>
    </location>
</feature>
<keyword evidence="8" id="KW-1185">Reference proteome</keyword>
<dbReference type="InterPro" id="IPR027417">
    <property type="entry name" value="P-loop_NTPase"/>
</dbReference>
<evidence type="ECO:0000256" key="4">
    <source>
        <dbReference type="SAM" id="SignalP"/>
    </source>
</evidence>
<feature type="repeat" description="ANK" evidence="3">
    <location>
        <begin position="698"/>
        <end position="730"/>
    </location>
</feature>
<dbReference type="Proteomes" id="UP001194746">
    <property type="component" value="Unassembled WGS sequence"/>
</dbReference>
<feature type="domain" description="GPI inositol-deacylase winged helix" evidence="5">
    <location>
        <begin position="452"/>
        <end position="532"/>
    </location>
</feature>
<reference evidence="7" key="2">
    <citation type="submission" date="2020-02" db="EMBL/GenBank/DDBJ databases">
        <authorList>
            <person name="Gilchrist C.L.M."/>
            <person name="Chooi Y.-H."/>
        </authorList>
    </citation>
    <scope>NUCLEOTIDE SEQUENCE</scope>
    <source>
        <strain evidence="7">MST-FP2251</strain>
    </source>
</reference>
<dbReference type="InterPro" id="IPR056884">
    <property type="entry name" value="NPHP3-like_N"/>
</dbReference>
<organism evidence="7 8">
    <name type="scientific">Aspergillus nanangensis</name>
    <dbReference type="NCBI Taxonomy" id="2582783"/>
    <lineage>
        <taxon>Eukaryota</taxon>
        <taxon>Fungi</taxon>
        <taxon>Dikarya</taxon>
        <taxon>Ascomycota</taxon>
        <taxon>Pezizomycotina</taxon>
        <taxon>Eurotiomycetes</taxon>
        <taxon>Eurotiomycetidae</taxon>
        <taxon>Eurotiales</taxon>
        <taxon>Aspergillaceae</taxon>
        <taxon>Aspergillus</taxon>
        <taxon>Aspergillus subgen. Circumdati</taxon>
    </lineage>
</organism>
<dbReference type="Gene3D" id="1.25.40.20">
    <property type="entry name" value="Ankyrin repeat-containing domain"/>
    <property type="match status" value="6"/>
</dbReference>
<dbReference type="Pfam" id="PF00023">
    <property type="entry name" value="Ank"/>
    <property type="match status" value="1"/>
</dbReference>
<evidence type="ECO:0000259" key="6">
    <source>
        <dbReference type="Pfam" id="PF24883"/>
    </source>
</evidence>
<evidence type="ECO:0000256" key="3">
    <source>
        <dbReference type="PROSITE-ProRule" id="PRU00023"/>
    </source>
</evidence>
<evidence type="ECO:0000256" key="2">
    <source>
        <dbReference type="ARBA" id="ARBA00023043"/>
    </source>
</evidence>
<dbReference type="Gene3D" id="3.40.50.1580">
    <property type="entry name" value="Nucleoside phosphorylase domain"/>
    <property type="match status" value="1"/>
</dbReference>
<dbReference type="SUPFAM" id="SSF52540">
    <property type="entry name" value="P-loop containing nucleoside triphosphate hydrolases"/>
    <property type="match status" value="1"/>
</dbReference>
<dbReference type="GO" id="GO:0003824">
    <property type="term" value="F:catalytic activity"/>
    <property type="evidence" value="ECO:0007669"/>
    <property type="project" value="InterPro"/>
</dbReference>
<evidence type="ECO:0000259" key="5">
    <source>
        <dbReference type="Pfam" id="PF22939"/>
    </source>
</evidence>
<feature type="repeat" description="ANK" evidence="3">
    <location>
        <begin position="665"/>
        <end position="697"/>
    </location>
</feature>
<dbReference type="GO" id="GO:0009116">
    <property type="term" value="P:nucleoside metabolic process"/>
    <property type="evidence" value="ECO:0007669"/>
    <property type="project" value="InterPro"/>
</dbReference>
<dbReference type="PRINTS" id="PR01415">
    <property type="entry name" value="ANKYRIN"/>
</dbReference>
<feature type="domain" description="Nephrocystin 3-like N-terminal" evidence="6">
    <location>
        <begin position="177"/>
        <end position="342"/>
    </location>
</feature>
<dbReference type="Pfam" id="PF22939">
    <property type="entry name" value="WHD_GPIID"/>
    <property type="match status" value="1"/>
</dbReference>
<keyword evidence="2 3" id="KW-0040">ANK repeat</keyword>
<dbReference type="PROSITE" id="PS50297">
    <property type="entry name" value="ANK_REP_REGION"/>
    <property type="match status" value="3"/>
</dbReference>
<comment type="caution">
    <text evidence="7">The sequence shown here is derived from an EMBL/GenBank/DDBJ whole genome shotgun (WGS) entry which is preliminary data.</text>
</comment>
<reference evidence="7" key="1">
    <citation type="journal article" date="2019" name="Beilstein J. Org. Chem.">
        <title>Nanangenines: drimane sesquiterpenoids as the dominant metabolite cohort of a novel Australian fungus, Aspergillus nanangensis.</title>
        <authorList>
            <person name="Lacey H.J."/>
            <person name="Gilchrist C.L.M."/>
            <person name="Crombie A."/>
            <person name="Kalaitzis J.A."/>
            <person name="Vuong D."/>
            <person name="Rutledge P.J."/>
            <person name="Turner P."/>
            <person name="Pitt J.I."/>
            <person name="Lacey E."/>
            <person name="Chooi Y.H."/>
            <person name="Piggott A.M."/>
        </authorList>
    </citation>
    <scope>NUCLEOTIDE SEQUENCE</scope>
    <source>
        <strain evidence="7">MST-FP2251</strain>
    </source>
</reference>
<feature type="repeat" description="ANK" evidence="3">
    <location>
        <begin position="846"/>
        <end position="884"/>
    </location>
</feature>
<feature type="chain" id="PRO_5042155582" evidence="4">
    <location>
        <begin position="24"/>
        <end position="1355"/>
    </location>
</feature>
<dbReference type="PANTHER" id="PTHR24198">
    <property type="entry name" value="ANKYRIN REPEAT AND PROTEIN KINASE DOMAIN-CONTAINING PROTEIN"/>
    <property type="match status" value="1"/>
</dbReference>
<dbReference type="InterPro" id="IPR002110">
    <property type="entry name" value="Ankyrin_rpt"/>
</dbReference>
<proteinExistence type="predicted"/>
<gene>
    <name evidence="7" type="ORF">FE257_003917</name>
</gene>